<evidence type="ECO:0000256" key="8">
    <source>
        <dbReference type="SAM" id="MobiDB-lite"/>
    </source>
</evidence>
<feature type="region of interest" description="Disordered" evidence="8">
    <location>
        <begin position="361"/>
        <end position="437"/>
    </location>
</feature>
<dbReference type="SMART" id="SM00220">
    <property type="entry name" value="S_TKc"/>
    <property type="match status" value="1"/>
</dbReference>
<feature type="domain" description="Protein kinase" evidence="9">
    <location>
        <begin position="31"/>
        <end position="295"/>
    </location>
</feature>
<feature type="binding site" evidence="7">
    <location>
        <position position="60"/>
    </location>
    <ligand>
        <name>ATP</name>
        <dbReference type="ChEBI" id="CHEBI:30616"/>
    </ligand>
</feature>
<feature type="compositionally biased region" description="Pro residues" evidence="8">
    <location>
        <begin position="517"/>
        <end position="527"/>
    </location>
</feature>
<evidence type="ECO:0000256" key="6">
    <source>
        <dbReference type="ARBA" id="ARBA00022840"/>
    </source>
</evidence>
<dbReference type="GO" id="GO:0005524">
    <property type="term" value="F:ATP binding"/>
    <property type="evidence" value="ECO:0007669"/>
    <property type="project" value="UniProtKB-UniRule"/>
</dbReference>
<accession>A0A8S4AAN1</accession>
<keyword evidence="3" id="KW-0808">Transferase</keyword>
<keyword evidence="5" id="KW-0418">Kinase</keyword>
<evidence type="ECO:0000259" key="9">
    <source>
        <dbReference type="PROSITE" id="PS50011"/>
    </source>
</evidence>
<dbReference type="OrthoDB" id="541276at2759"/>
<evidence type="ECO:0000256" key="5">
    <source>
        <dbReference type="ARBA" id="ARBA00022777"/>
    </source>
</evidence>
<dbReference type="PANTHER" id="PTHR24347">
    <property type="entry name" value="SERINE/THREONINE-PROTEIN KINASE"/>
    <property type="match status" value="1"/>
</dbReference>
<name>A0A8S4AAN1_9TELE</name>
<gene>
    <name evidence="10" type="ORF">MMEN_LOCUS616</name>
</gene>
<dbReference type="SUPFAM" id="SSF56112">
    <property type="entry name" value="Protein kinase-like (PK-like)"/>
    <property type="match status" value="1"/>
</dbReference>
<protein>
    <recommendedName>
        <fullName evidence="1">non-specific serine/threonine protein kinase</fullName>
        <ecNumber evidence="1">2.7.11.1</ecNumber>
    </recommendedName>
</protein>
<dbReference type="AlphaFoldDB" id="A0A8S4AAN1"/>
<dbReference type="EC" id="2.7.11.1" evidence="1"/>
<dbReference type="PROSITE" id="PS50011">
    <property type="entry name" value="PROTEIN_KINASE_DOM"/>
    <property type="match status" value="1"/>
</dbReference>
<keyword evidence="4 7" id="KW-0547">Nucleotide-binding</keyword>
<evidence type="ECO:0000256" key="4">
    <source>
        <dbReference type="ARBA" id="ARBA00022741"/>
    </source>
</evidence>
<dbReference type="InterPro" id="IPR011009">
    <property type="entry name" value="Kinase-like_dom_sf"/>
</dbReference>
<dbReference type="FunFam" id="1.10.510.10:FF:000571">
    <property type="entry name" value="Maternal embryonic leucine zipper kinase"/>
    <property type="match status" value="1"/>
</dbReference>
<dbReference type="PROSITE" id="PS00107">
    <property type="entry name" value="PROTEIN_KINASE_ATP"/>
    <property type="match status" value="1"/>
</dbReference>
<evidence type="ECO:0000313" key="11">
    <source>
        <dbReference type="Proteomes" id="UP000677803"/>
    </source>
</evidence>
<evidence type="ECO:0000256" key="3">
    <source>
        <dbReference type="ARBA" id="ARBA00022679"/>
    </source>
</evidence>
<reference evidence="10" key="1">
    <citation type="submission" date="2021-05" db="EMBL/GenBank/DDBJ databases">
        <authorList>
            <person name="Tigano A."/>
        </authorList>
    </citation>
    <scope>NUCLEOTIDE SEQUENCE</scope>
</reference>
<evidence type="ECO:0000256" key="1">
    <source>
        <dbReference type="ARBA" id="ARBA00012513"/>
    </source>
</evidence>
<keyword evidence="11" id="KW-1185">Reference proteome</keyword>
<keyword evidence="2" id="KW-0723">Serine/threonine-protein kinase</keyword>
<comment type="caution">
    <text evidence="10">The sequence shown here is derived from an EMBL/GenBank/DDBJ whole genome shotgun (WGS) entry which is preliminary data.</text>
</comment>
<feature type="region of interest" description="Disordered" evidence="8">
    <location>
        <begin position="474"/>
        <end position="527"/>
    </location>
</feature>
<dbReference type="PROSITE" id="PS00108">
    <property type="entry name" value="PROTEIN_KINASE_ST"/>
    <property type="match status" value="1"/>
</dbReference>
<dbReference type="InterPro" id="IPR000719">
    <property type="entry name" value="Prot_kinase_dom"/>
</dbReference>
<dbReference type="GO" id="GO:0004674">
    <property type="term" value="F:protein serine/threonine kinase activity"/>
    <property type="evidence" value="ECO:0007669"/>
    <property type="project" value="UniProtKB-KW"/>
</dbReference>
<evidence type="ECO:0000313" key="10">
    <source>
        <dbReference type="EMBL" id="CAG5856399.1"/>
    </source>
</evidence>
<dbReference type="FunFam" id="3.30.200.20:FF:000042">
    <property type="entry name" value="Aurora kinase A"/>
    <property type="match status" value="1"/>
</dbReference>
<evidence type="ECO:0000256" key="7">
    <source>
        <dbReference type="PROSITE-ProRule" id="PRU10141"/>
    </source>
</evidence>
<proteinExistence type="predicted"/>
<dbReference type="EMBL" id="CAJRST010000001">
    <property type="protein sequence ID" value="CAG5856399.1"/>
    <property type="molecule type" value="Genomic_DNA"/>
</dbReference>
<dbReference type="InterPro" id="IPR008271">
    <property type="entry name" value="Ser/Thr_kinase_AS"/>
</dbReference>
<keyword evidence="6 7" id="KW-0067">ATP-binding</keyword>
<dbReference type="InterPro" id="IPR017441">
    <property type="entry name" value="Protein_kinase_ATP_BS"/>
</dbReference>
<dbReference type="Pfam" id="PF00069">
    <property type="entry name" value="Pkinase"/>
    <property type="match status" value="1"/>
</dbReference>
<dbReference type="Gene3D" id="1.10.510.10">
    <property type="entry name" value="Transferase(Phosphotransferase) domain 1"/>
    <property type="match status" value="1"/>
</dbReference>
<organism evidence="10 11">
    <name type="scientific">Menidia menidia</name>
    <name type="common">Atlantic silverside</name>
    <dbReference type="NCBI Taxonomy" id="238744"/>
    <lineage>
        <taxon>Eukaryota</taxon>
        <taxon>Metazoa</taxon>
        <taxon>Chordata</taxon>
        <taxon>Craniata</taxon>
        <taxon>Vertebrata</taxon>
        <taxon>Euteleostomi</taxon>
        <taxon>Actinopterygii</taxon>
        <taxon>Neopterygii</taxon>
        <taxon>Teleostei</taxon>
        <taxon>Neoteleostei</taxon>
        <taxon>Acanthomorphata</taxon>
        <taxon>Ovalentaria</taxon>
        <taxon>Atherinomorphae</taxon>
        <taxon>Atheriniformes</taxon>
        <taxon>Atherinopsidae</taxon>
        <taxon>Menidiinae</taxon>
        <taxon>Menidia</taxon>
    </lineage>
</organism>
<evidence type="ECO:0000256" key="2">
    <source>
        <dbReference type="ARBA" id="ARBA00022527"/>
    </source>
</evidence>
<dbReference type="Proteomes" id="UP000677803">
    <property type="component" value="Unassembled WGS sequence"/>
</dbReference>
<sequence length="527" mass="58402">MNQVSTLTRTTGLRDVPVLRLKNDADLREIYEFGRKLGQGSFGAVYEATHINTQTKWAIKEVCRPTAGSTMVEMLDNEINILRQVNHTHIIHLEAIYSTAGMIYMVMELCSGGDLKKLLQQKKFFTEDETRNVIFCLADAVVYLHKKDIVHRDLKLENILVKNSLDEDDGRIDIKVADFGLSVKTGGVGIDNMMTEACGTLIYMAPEMMSGRGYSHWCDVWSIGVIMFMLLCGEPPFISKTKENLLKKVLNKEVRFTQPIWDTISDAAKYLLTCLLKADPAYRMSAHQLLENPWITGDNSVPSGPTTVLDMMHHYLQHEESNKINSWTLAQEISSLTSSEDVLQPSLASLVLSDTDSNCESQTKLSAERSNRSFPNAASTRLPDHGINGSASPGPPTTSQSYSGEKHSTQLTAKHRRSQDKKELSAVQKPASYSSMDDGDWKREVLARCIVQISRRRAGDGRSCQPLRYILSSGRSPRSVMPASPLSGATVQRTAGAQAIRPSAAHLPSARQDLTAPLPPGQPQRPI</sequence>